<protein>
    <recommendedName>
        <fullName evidence="4">Transmembrane protein</fullName>
    </recommendedName>
</protein>
<evidence type="ECO:0000256" key="1">
    <source>
        <dbReference type="SAM" id="Phobius"/>
    </source>
</evidence>
<keyword evidence="1" id="KW-0472">Membrane</keyword>
<accession>A0A9D4X9T2</accession>
<comment type="caution">
    <text evidence="2">The sequence shown here is derived from an EMBL/GenBank/DDBJ whole genome shotgun (WGS) entry which is preliminary data.</text>
</comment>
<proteinExistence type="predicted"/>
<dbReference type="EMBL" id="JAMSHJ010000004">
    <property type="protein sequence ID" value="KAI5416222.1"/>
    <property type="molecule type" value="Genomic_DNA"/>
</dbReference>
<feature type="transmembrane region" description="Helical" evidence="1">
    <location>
        <begin position="99"/>
        <end position="117"/>
    </location>
</feature>
<name>A0A9D4X9T2_PEA</name>
<evidence type="ECO:0000313" key="2">
    <source>
        <dbReference type="EMBL" id="KAI5416222.1"/>
    </source>
</evidence>
<dbReference type="Proteomes" id="UP001058974">
    <property type="component" value="Chromosome 4"/>
</dbReference>
<evidence type="ECO:0008006" key="4">
    <source>
        <dbReference type="Google" id="ProtNLM"/>
    </source>
</evidence>
<dbReference type="Gramene" id="Psat04G0131700-T1">
    <property type="protein sequence ID" value="KAI5416222.1"/>
    <property type="gene ID" value="KIW84_041317"/>
</dbReference>
<organism evidence="2 3">
    <name type="scientific">Pisum sativum</name>
    <name type="common">Garden pea</name>
    <name type="synonym">Lathyrus oleraceus</name>
    <dbReference type="NCBI Taxonomy" id="3888"/>
    <lineage>
        <taxon>Eukaryota</taxon>
        <taxon>Viridiplantae</taxon>
        <taxon>Streptophyta</taxon>
        <taxon>Embryophyta</taxon>
        <taxon>Tracheophyta</taxon>
        <taxon>Spermatophyta</taxon>
        <taxon>Magnoliopsida</taxon>
        <taxon>eudicotyledons</taxon>
        <taxon>Gunneridae</taxon>
        <taxon>Pentapetalae</taxon>
        <taxon>rosids</taxon>
        <taxon>fabids</taxon>
        <taxon>Fabales</taxon>
        <taxon>Fabaceae</taxon>
        <taxon>Papilionoideae</taxon>
        <taxon>50 kb inversion clade</taxon>
        <taxon>NPAAA clade</taxon>
        <taxon>Hologalegina</taxon>
        <taxon>IRL clade</taxon>
        <taxon>Fabeae</taxon>
        <taxon>Lathyrus</taxon>
    </lineage>
</organism>
<keyword evidence="1" id="KW-0812">Transmembrane</keyword>
<evidence type="ECO:0000313" key="3">
    <source>
        <dbReference type="Proteomes" id="UP001058974"/>
    </source>
</evidence>
<dbReference type="AlphaFoldDB" id="A0A9D4X9T2"/>
<reference evidence="2 3" key="1">
    <citation type="journal article" date="2022" name="Nat. Genet.">
        <title>Improved pea reference genome and pan-genome highlight genomic features and evolutionary characteristics.</title>
        <authorList>
            <person name="Yang T."/>
            <person name="Liu R."/>
            <person name="Luo Y."/>
            <person name="Hu S."/>
            <person name="Wang D."/>
            <person name="Wang C."/>
            <person name="Pandey M.K."/>
            <person name="Ge S."/>
            <person name="Xu Q."/>
            <person name="Li N."/>
            <person name="Li G."/>
            <person name="Huang Y."/>
            <person name="Saxena R.K."/>
            <person name="Ji Y."/>
            <person name="Li M."/>
            <person name="Yan X."/>
            <person name="He Y."/>
            <person name="Liu Y."/>
            <person name="Wang X."/>
            <person name="Xiang C."/>
            <person name="Varshney R.K."/>
            <person name="Ding H."/>
            <person name="Gao S."/>
            <person name="Zong X."/>
        </authorList>
    </citation>
    <scope>NUCLEOTIDE SEQUENCE [LARGE SCALE GENOMIC DNA]</scope>
    <source>
        <strain evidence="2 3">cv. Zhongwan 6</strain>
    </source>
</reference>
<gene>
    <name evidence="2" type="ORF">KIW84_041317</name>
</gene>
<keyword evidence="1" id="KW-1133">Transmembrane helix</keyword>
<sequence length="176" mass="19782">MQMKTRPQQLRSEFQYLSKGTHNIIDFIACFSAIVDTLISIEALVLHIDQIEFIPEALPTEYDLVIDVVNVRSKFLSVDEVKSLMLTQESRIEKTKKEVAKTIIVALVVVDLNVMLVAMEIKAWSNAKFAINQVINLAIIIIITQLSSMVVMELLGSTVVMELLGSTVVMELLKFL</sequence>
<feature type="transmembrane region" description="Helical" evidence="1">
    <location>
        <begin position="129"/>
        <end position="148"/>
    </location>
</feature>
<keyword evidence="3" id="KW-1185">Reference proteome</keyword>